<comment type="caution">
    <text evidence="1">The sequence shown here is derived from an EMBL/GenBank/DDBJ whole genome shotgun (WGS) entry which is preliminary data.</text>
</comment>
<evidence type="ECO:0000313" key="1">
    <source>
        <dbReference type="EMBL" id="MBC8177077.1"/>
    </source>
</evidence>
<dbReference type="Gene3D" id="1.20.120.1490">
    <property type="match status" value="1"/>
</dbReference>
<sequence>MRTKWWRLILIFSLAINAAVLGVCGYHYYRYTCAAPSAYCPLSPGDRHFYQGLGLSDSQLKRMEPLARTFHARLDKLSRETEKKRELLVNLLSQEEVDSGRIESLRKDMAGTQDQIQREVITHLLDVREILNREQKEYFFLLLRKTMKQENNWFSKQGG</sequence>
<evidence type="ECO:0000313" key="2">
    <source>
        <dbReference type="Proteomes" id="UP000650524"/>
    </source>
</evidence>
<dbReference type="Pfam" id="PF13801">
    <property type="entry name" value="Metal_resist"/>
    <property type="match status" value="1"/>
</dbReference>
<name>A0A8J6MXM5_9DELT</name>
<proteinExistence type="predicted"/>
<dbReference type="EMBL" id="JACNJD010000185">
    <property type="protein sequence ID" value="MBC8177077.1"/>
    <property type="molecule type" value="Genomic_DNA"/>
</dbReference>
<reference evidence="1 2" key="1">
    <citation type="submission" date="2020-08" db="EMBL/GenBank/DDBJ databases">
        <title>Bridging the membrane lipid divide: bacteria of the FCB group superphylum have the potential to synthesize archaeal ether lipids.</title>
        <authorList>
            <person name="Villanueva L."/>
            <person name="Von Meijenfeldt F.A.B."/>
            <person name="Westbye A.B."/>
            <person name="Yadav S."/>
            <person name="Hopmans E.C."/>
            <person name="Dutilh B.E."/>
            <person name="Sinninghe Damste J.S."/>
        </authorList>
    </citation>
    <scope>NUCLEOTIDE SEQUENCE [LARGE SCALE GENOMIC DNA]</scope>
    <source>
        <strain evidence="1">NIOZ-UU27</strain>
    </source>
</reference>
<accession>A0A8J6MXM5</accession>
<dbReference type="InterPro" id="IPR025961">
    <property type="entry name" value="Metal_resist"/>
</dbReference>
<protein>
    <submittedName>
        <fullName evidence="1">Periplasmic heavy metal sensor</fullName>
    </submittedName>
</protein>
<dbReference type="Proteomes" id="UP000650524">
    <property type="component" value="Unassembled WGS sequence"/>
</dbReference>
<organism evidence="1 2">
    <name type="scientific">Candidatus Desulfacyla euxinica</name>
    <dbReference type="NCBI Taxonomy" id="2841693"/>
    <lineage>
        <taxon>Bacteria</taxon>
        <taxon>Deltaproteobacteria</taxon>
        <taxon>Candidatus Desulfacyla</taxon>
    </lineage>
</organism>
<dbReference type="AlphaFoldDB" id="A0A8J6MXM5"/>
<gene>
    <name evidence="1" type="ORF">H8E19_06685</name>
</gene>